<feature type="binding site" evidence="7">
    <location>
        <position position="57"/>
    </location>
    <ligand>
        <name>urate</name>
        <dbReference type="ChEBI" id="CHEBI:17775"/>
    </ligand>
</feature>
<accession>A0A345NRU2</accession>
<evidence type="ECO:0000256" key="3">
    <source>
        <dbReference type="ARBA" id="ARBA00022631"/>
    </source>
</evidence>
<dbReference type="UniPathway" id="UPA00394">
    <property type="reaction ID" value="UER00650"/>
</dbReference>
<dbReference type="PIRSF" id="PIRSF000241">
    <property type="entry name" value="Urate_oxidase"/>
    <property type="match status" value="1"/>
</dbReference>
<evidence type="ECO:0000256" key="1">
    <source>
        <dbReference type="ARBA" id="ARBA00004831"/>
    </source>
</evidence>
<dbReference type="GO" id="GO:0019628">
    <property type="term" value="P:urate catabolic process"/>
    <property type="evidence" value="ECO:0007669"/>
    <property type="project" value="UniProtKB-UniPathway"/>
</dbReference>
<feature type="binding site" evidence="7">
    <location>
        <position position="249"/>
    </location>
    <ligand>
        <name>5-hydroxyisourate</name>
        <dbReference type="ChEBI" id="CHEBI:18072"/>
    </ligand>
</feature>
<dbReference type="InterPro" id="IPR019842">
    <property type="entry name" value="Uricase_CS"/>
</dbReference>
<feature type="active site" description="Charge relay system" evidence="6">
    <location>
        <position position="12"/>
    </location>
</feature>
<sequence length="302" mass="33171">MGIVLGSNQYGKAENRIVRIVRDTQRHEIRDLNVSTALRGDFSRAHTQGDQADVLPTDSQKNTAFALAKEVGISSPEEYAVALARHLVDAVPAASGAQVQVQEYAWDRIPVDGAGHDHSFVRRGTETRTTVVTVDGRGEGQRCWVLSGLTDLVVLKSTGSEFRGFLKDRYTTLAETDDRVMATALTARWRWSDTEGVDLDEAYAAVRSVLLSTFATTYSRALQETLFAMGSAVLEAHPQIAEIRFSAPNKHHFDYDLGRFGVENDGEVFHAADRPYGLIEATVTRDDADEPGQAWTAVPGFV</sequence>
<dbReference type="SUPFAM" id="SSF55620">
    <property type="entry name" value="Tetrahydrobiopterin biosynthesis enzymes-like"/>
    <property type="match status" value="2"/>
</dbReference>
<reference evidence="9 10" key="1">
    <citation type="submission" date="2018-07" db="EMBL/GenBank/DDBJ databases">
        <title>Complete genome sequencing of Ornithinimicrobium sp. AMA3305.</title>
        <authorList>
            <person name="Bae J.-W."/>
        </authorList>
    </citation>
    <scope>NUCLEOTIDE SEQUENCE [LARGE SCALE GENOMIC DNA]</scope>
    <source>
        <strain evidence="9 10">AMA3305</strain>
    </source>
</reference>
<evidence type="ECO:0000256" key="7">
    <source>
        <dbReference type="PIRSR" id="PIRSR000241-2"/>
    </source>
</evidence>
<dbReference type="EMBL" id="CP031229">
    <property type="protein sequence ID" value="AXH97750.1"/>
    <property type="molecule type" value="Genomic_DNA"/>
</dbReference>
<dbReference type="KEGG" id="orn:DV701_17990"/>
<dbReference type="GO" id="GO:0004846">
    <property type="term" value="F:urate oxidase activity"/>
    <property type="evidence" value="ECO:0007669"/>
    <property type="project" value="UniProtKB-EC"/>
</dbReference>
<feature type="active site" description="Charge relay system" evidence="6">
    <location>
        <position position="57"/>
    </location>
</feature>
<dbReference type="Gene3D" id="3.10.270.10">
    <property type="entry name" value="Urate Oxidase"/>
    <property type="match status" value="1"/>
</dbReference>
<evidence type="ECO:0000313" key="9">
    <source>
        <dbReference type="EMBL" id="AXH97750.1"/>
    </source>
</evidence>
<feature type="binding site" evidence="7">
    <location>
        <position position="223"/>
    </location>
    <ligand>
        <name>urate</name>
        <dbReference type="ChEBI" id="CHEBI:17775"/>
    </ligand>
</feature>
<dbReference type="InterPro" id="IPR002042">
    <property type="entry name" value="Uricase"/>
</dbReference>
<dbReference type="PRINTS" id="PR00093">
    <property type="entry name" value="URICASE"/>
</dbReference>
<dbReference type="GO" id="GO:0006144">
    <property type="term" value="P:purine nucleobase metabolic process"/>
    <property type="evidence" value="ECO:0007669"/>
    <property type="project" value="UniProtKB-KW"/>
</dbReference>
<evidence type="ECO:0000313" key="10">
    <source>
        <dbReference type="Proteomes" id="UP000253790"/>
    </source>
</evidence>
<gene>
    <name evidence="9" type="primary">pucL</name>
    <name evidence="9" type="ORF">DV701_17990</name>
</gene>
<feature type="binding site" evidence="7">
    <location>
        <position position="57"/>
    </location>
    <ligand>
        <name>O2</name>
        <dbReference type="ChEBI" id="CHEBI:15379"/>
    </ligand>
</feature>
<dbReference type="PANTHER" id="PTHR42874">
    <property type="entry name" value="URICASE"/>
    <property type="match status" value="1"/>
</dbReference>
<comment type="catalytic activity">
    <reaction evidence="5 8">
        <text>urate + O2 + H2O = 5-hydroxyisourate + H2O2</text>
        <dbReference type="Rhea" id="RHEA:21368"/>
        <dbReference type="ChEBI" id="CHEBI:15377"/>
        <dbReference type="ChEBI" id="CHEBI:15379"/>
        <dbReference type="ChEBI" id="CHEBI:16240"/>
        <dbReference type="ChEBI" id="CHEBI:17775"/>
        <dbReference type="ChEBI" id="CHEBI:18072"/>
        <dbReference type="EC" id="1.7.3.3"/>
    </reaction>
</comment>
<protein>
    <recommendedName>
        <fullName evidence="5 8">Uricase</fullName>
        <ecNumber evidence="5 8">1.7.3.3</ecNumber>
    </recommendedName>
    <alternativeName>
        <fullName evidence="5">Urate oxidase</fullName>
    </alternativeName>
</protein>
<feature type="binding site" evidence="7">
    <location>
        <position position="179"/>
    </location>
    <ligand>
        <name>5-hydroxyisourate</name>
        <dbReference type="ChEBI" id="CHEBI:18072"/>
    </ligand>
</feature>
<feature type="binding site" evidence="7">
    <location>
        <position position="162"/>
    </location>
    <ligand>
        <name>5-hydroxyisourate</name>
        <dbReference type="ChEBI" id="CHEBI:18072"/>
    </ligand>
</feature>
<evidence type="ECO:0000256" key="5">
    <source>
        <dbReference type="PIRNR" id="PIRNR000241"/>
    </source>
</evidence>
<dbReference type="AlphaFoldDB" id="A0A345NRU2"/>
<dbReference type="NCBIfam" id="TIGR03383">
    <property type="entry name" value="urate_oxi"/>
    <property type="match status" value="1"/>
</dbReference>
<feature type="binding site" evidence="7">
    <location>
        <position position="249"/>
    </location>
    <ligand>
        <name>urate</name>
        <dbReference type="ChEBI" id="CHEBI:17775"/>
    </ligand>
</feature>
<dbReference type="PROSITE" id="PS00366">
    <property type="entry name" value="URICASE"/>
    <property type="match status" value="1"/>
</dbReference>
<evidence type="ECO:0000256" key="8">
    <source>
        <dbReference type="RuleBase" id="RU004455"/>
    </source>
</evidence>
<dbReference type="OrthoDB" id="9809009at2"/>
<keyword evidence="3 5" id="KW-0659">Purine metabolism</keyword>
<feature type="binding site" evidence="7">
    <location>
        <position position="57"/>
    </location>
    <ligand>
        <name>5-hydroxyisourate</name>
        <dbReference type="ChEBI" id="CHEBI:18072"/>
    </ligand>
</feature>
<feature type="binding site" evidence="7">
    <location>
        <position position="162"/>
    </location>
    <ligand>
        <name>urate</name>
        <dbReference type="ChEBI" id="CHEBI:17775"/>
    </ligand>
</feature>
<dbReference type="EC" id="1.7.3.3" evidence="5 8"/>
<keyword evidence="10" id="KW-1185">Reference proteome</keyword>
<dbReference type="Proteomes" id="UP000253790">
    <property type="component" value="Chromosome"/>
</dbReference>
<feature type="binding site" evidence="7">
    <location>
        <position position="223"/>
    </location>
    <ligand>
        <name>5-hydroxyisourate</name>
        <dbReference type="ChEBI" id="CHEBI:18072"/>
    </ligand>
</feature>
<organism evidence="9 10">
    <name type="scientific">Ornithinimicrobium avium</name>
    <dbReference type="NCBI Taxonomy" id="2283195"/>
    <lineage>
        <taxon>Bacteria</taxon>
        <taxon>Bacillati</taxon>
        <taxon>Actinomycetota</taxon>
        <taxon>Actinomycetes</taxon>
        <taxon>Micrococcales</taxon>
        <taxon>Ornithinimicrobiaceae</taxon>
        <taxon>Ornithinimicrobium</taxon>
    </lineage>
</organism>
<evidence type="ECO:0000256" key="2">
    <source>
        <dbReference type="ARBA" id="ARBA00009760"/>
    </source>
</evidence>
<feature type="binding site" evidence="7">
    <location>
        <position position="249"/>
    </location>
    <ligand>
        <name>O2</name>
        <dbReference type="ChEBI" id="CHEBI:15379"/>
    </ligand>
</feature>
<comment type="pathway">
    <text evidence="1 5">Purine metabolism; urate degradation; (S)-allantoin from urate: step 1/3.</text>
</comment>
<evidence type="ECO:0000256" key="4">
    <source>
        <dbReference type="ARBA" id="ARBA00023002"/>
    </source>
</evidence>
<dbReference type="Pfam" id="PF01014">
    <property type="entry name" value="Uricase"/>
    <property type="match status" value="2"/>
</dbReference>
<dbReference type="PANTHER" id="PTHR42874:SF1">
    <property type="entry name" value="URICASE"/>
    <property type="match status" value="1"/>
</dbReference>
<comment type="function">
    <text evidence="5 8">Catalyzes the oxidation of uric acid to 5-hydroxyisourate, which is further processed to form (S)-allantoin.</text>
</comment>
<feature type="binding site" evidence="7">
    <location>
        <position position="58"/>
    </location>
    <ligand>
        <name>urate</name>
        <dbReference type="ChEBI" id="CHEBI:17775"/>
    </ligand>
</feature>
<name>A0A345NRU2_9MICO</name>
<dbReference type="RefSeq" id="WP_114930414.1">
    <property type="nucleotide sequence ID" value="NZ_CP031229.1"/>
</dbReference>
<feature type="binding site" evidence="7">
    <location>
        <position position="179"/>
    </location>
    <ligand>
        <name>urate</name>
        <dbReference type="ChEBI" id="CHEBI:17775"/>
    </ligand>
</feature>
<comment type="similarity">
    <text evidence="2 5 8">Belongs to the uricase family.</text>
</comment>
<evidence type="ECO:0000256" key="6">
    <source>
        <dbReference type="PIRSR" id="PIRSR000241-1"/>
    </source>
</evidence>
<feature type="active site" description="Charge relay system" evidence="6">
    <location>
        <position position="251"/>
    </location>
</feature>
<proteinExistence type="inferred from homology"/>
<keyword evidence="4 5" id="KW-0560">Oxidoreductase</keyword>